<dbReference type="Proteomes" id="UP000011083">
    <property type="component" value="Unassembled WGS sequence"/>
</dbReference>
<dbReference type="Gene3D" id="1.20.1280.50">
    <property type="match status" value="1"/>
</dbReference>
<proteinExistence type="predicted"/>
<dbReference type="PROSITE" id="PS50181">
    <property type="entry name" value="FBOX"/>
    <property type="match status" value="1"/>
</dbReference>
<feature type="domain" description="F-box" evidence="2">
    <location>
        <begin position="34"/>
        <end position="85"/>
    </location>
</feature>
<dbReference type="AlphaFoldDB" id="L8H5P3"/>
<keyword evidence="4" id="KW-1185">Reference proteome</keyword>
<evidence type="ECO:0000313" key="3">
    <source>
        <dbReference type="EMBL" id="ELR20485.1"/>
    </source>
</evidence>
<gene>
    <name evidence="3" type="ORF">ACA1_039630</name>
</gene>
<reference evidence="3 4" key="1">
    <citation type="journal article" date="2013" name="Genome Biol.">
        <title>Genome of Acanthamoeba castellanii highlights extensive lateral gene transfer and early evolution of tyrosine kinase signaling.</title>
        <authorList>
            <person name="Clarke M."/>
            <person name="Lohan A.J."/>
            <person name="Liu B."/>
            <person name="Lagkouvardos I."/>
            <person name="Roy S."/>
            <person name="Zafar N."/>
            <person name="Bertelli C."/>
            <person name="Schilde C."/>
            <person name="Kianianmomeni A."/>
            <person name="Burglin T.R."/>
            <person name="Frech C."/>
            <person name="Turcotte B."/>
            <person name="Kopec K.O."/>
            <person name="Synnott J.M."/>
            <person name="Choo C."/>
            <person name="Paponov I."/>
            <person name="Finkler A."/>
            <person name="Soon Heng Tan C."/>
            <person name="Hutchins A.P."/>
            <person name="Weinmeier T."/>
            <person name="Rattei T."/>
            <person name="Chu J.S."/>
            <person name="Gimenez G."/>
            <person name="Irimia M."/>
            <person name="Rigden D.J."/>
            <person name="Fitzpatrick D.A."/>
            <person name="Lorenzo-Morales J."/>
            <person name="Bateman A."/>
            <person name="Chiu C.H."/>
            <person name="Tang P."/>
            <person name="Hegemann P."/>
            <person name="Fromm H."/>
            <person name="Raoult D."/>
            <person name="Greub G."/>
            <person name="Miranda-Saavedra D."/>
            <person name="Chen N."/>
            <person name="Nash P."/>
            <person name="Ginger M.L."/>
            <person name="Horn M."/>
            <person name="Schaap P."/>
            <person name="Caler L."/>
            <person name="Loftus B."/>
        </authorList>
    </citation>
    <scope>NUCLEOTIDE SEQUENCE [LARGE SCALE GENOMIC DNA]</scope>
    <source>
        <strain evidence="3 4">Neff</strain>
    </source>
</reference>
<organism evidence="3 4">
    <name type="scientific">Acanthamoeba castellanii (strain ATCC 30010 / Neff)</name>
    <dbReference type="NCBI Taxonomy" id="1257118"/>
    <lineage>
        <taxon>Eukaryota</taxon>
        <taxon>Amoebozoa</taxon>
        <taxon>Discosea</taxon>
        <taxon>Longamoebia</taxon>
        <taxon>Centramoebida</taxon>
        <taxon>Acanthamoebidae</taxon>
        <taxon>Acanthamoeba</taxon>
    </lineage>
</organism>
<dbReference type="Pfam" id="PF12937">
    <property type="entry name" value="F-box-like"/>
    <property type="match status" value="1"/>
</dbReference>
<name>L8H5P3_ACACF</name>
<dbReference type="EMBL" id="KB007912">
    <property type="protein sequence ID" value="ELR20485.1"/>
    <property type="molecule type" value="Genomic_DNA"/>
</dbReference>
<feature type="region of interest" description="Disordered" evidence="1">
    <location>
        <begin position="1"/>
        <end position="26"/>
    </location>
</feature>
<evidence type="ECO:0000259" key="2">
    <source>
        <dbReference type="PROSITE" id="PS50181"/>
    </source>
</evidence>
<dbReference type="OrthoDB" id="10257471at2759"/>
<dbReference type="RefSeq" id="XP_004343327.1">
    <property type="nucleotide sequence ID" value="XM_004343277.1"/>
</dbReference>
<sequence>MSALSLGGPSHHYPSAATSSWRSAPREPEVITGPNIVNTLPDKVLALIFEQLGDNYIQLARLALVCRKWRSISEDDEQCEAWKHAAQNYYLCQNGSMRKALGTWKAFFGLMVNFEDNMMGDAFDNYQNDQDWGELLDDYESEAGWYGEGASSGHYQPDMGSSGEYYYGPPH</sequence>
<dbReference type="CDD" id="cd09917">
    <property type="entry name" value="F-box_SF"/>
    <property type="match status" value="1"/>
</dbReference>
<protein>
    <submittedName>
        <fullName evidence="3">Fbox domain containing protein</fullName>
    </submittedName>
</protein>
<evidence type="ECO:0000313" key="4">
    <source>
        <dbReference type="Proteomes" id="UP000011083"/>
    </source>
</evidence>
<dbReference type="SMART" id="SM00256">
    <property type="entry name" value="FBOX"/>
    <property type="match status" value="1"/>
</dbReference>
<dbReference type="InterPro" id="IPR036047">
    <property type="entry name" value="F-box-like_dom_sf"/>
</dbReference>
<dbReference type="GeneID" id="14921343"/>
<accession>L8H5P3</accession>
<evidence type="ECO:0000256" key="1">
    <source>
        <dbReference type="SAM" id="MobiDB-lite"/>
    </source>
</evidence>
<dbReference type="InterPro" id="IPR001810">
    <property type="entry name" value="F-box_dom"/>
</dbReference>
<dbReference type="KEGG" id="acan:ACA1_039630"/>
<dbReference type="SUPFAM" id="SSF81383">
    <property type="entry name" value="F-box domain"/>
    <property type="match status" value="1"/>
</dbReference>
<dbReference type="VEuPathDB" id="AmoebaDB:ACA1_039630"/>